<sequence>MSADTSCPRLIAVMGATGTGKSKFINLITSSQFGVGQGLKSCTAEVAESSPVQTRYGQVALVDTPGFDDTTVSDEVILAKIAAYLEDLYKRRRVLSGVIYLHRITDRKLCGSSRKNLNVFRHLCGDDSLSNVAIVTNMWENVEPALGIAREKELASEETMFAPLITRGARMFRHDGSRTSALTVLDKLLVKIPIPLLIQKELVDEGRDITDTSAAREIDRELAKARQKYREELASIKARIEEALREDDPETRQENEQDYEEVRRRLNAAEATLTNLSPYFAKERSVLQRNATKQVDTEKKVLRTRIDGTTSGGSSFIEASKEPEDIKVHVLDVNTDVSKRIAVMEEQIDMLKRIHEGKCTCSEQVSGRPPRSAGKNGIISMVPSLFYGVKVLLVGGRRVLLTTEDPGGAGPGRGVMERHIGSCWQYL</sequence>
<protein>
    <recommendedName>
        <fullName evidence="2">G domain-containing protein</fullName>
    </recommendedName>
</protein>
<dbReference type="GO" id="GO:0005525">
    <property type="term" value="F:GTP binding"/>
    <property type="evidence" value="ECO:0007669"/>
    <property type="project" value="InterPro"/>
</dbReference>
<comment type="caution">
    <text evidence="3">The sequence shown here is derived from an EMBL/GenBank/DDBJ whole genome shotgun (WGS) entry which is preliminary data.</text>
</comment>
<dbReference type="InterPro" id="IPR027417">
    <property type="entry name" value="P-loop_NTPase"/>
</dbReference>
<organism evidence="3 4">
    <name type="scientific">Cerrena zonata</name>
    <dbReference type="NCBI Taxonomy" id="2478898"/>
    <lineage>
        <taxon>Eukaryota</taxon>
        <taxon>Fungi</taxon>
        <taxon>Dikarya</taxon>
        <taxon>Basidiomycota</taxon>
        <taxon>Agaricomycotina</taxon>
        <taxon>Agaricomycetes</taxon>
        <taxon>Polyporales</taxon>
        <taxon>Cerrenaceae</taxon>
        <taxon>Cerrena</taxon>
    </lineage>
</organism>
<proteinExistence type="predicted"/>
<evidence type="ECO:0000313" key="3">
    <source>
        <dbReference type="EMBL" id="KAK7682497.1"/>
    </source>
</evidence>
<keyword evidence="1" id="KW-0175">Coiled coil</keyword>
<feature type="domain" description="G" evidence="2">
    <location>
        <begin position="11"/>
        <end position="68"/>
    </location>
</feature>
<dbReference type="SUPFAM" id="SSF52540">
    <property type="entry name" value="P-loop containing nucleoside triphosphate hydrolases"/>
    <property type="match status" value="1"/>
</dbReference>
<keyword evidence="4" id="KW-1185">Reference proteome</keyword>
<gene>
    <name evidence="3" type="ORF">QCA50_014297</name>
</gene>
<dbReference type="CDD" id="cd00882">
    <property type="entry name" value="Ras_like_GTPase"/>
    <property type="match status" value="1"/>
</dbReference>
<dbReference type="EMBL" id="JASBNA010000035">
    <property type="protein sequence ID" value="KAK7682497.1"/>
    <property type="molecule type" value="Genomic_DNA"/>
</dbReference>
<evidence type="ECO:0000259" key="2">
    <source>
        <dbReference type="Pfam" id="PF01926"/>
    </source>
</evidence>
<evidence type="ECO:0000313" key="4">
    <source>
        <dbReference type="Proteomes" id="UP001385951"/>
    </source>
</evidence>
<dbReference type="InterPro" id="IPR006073">
    <property type="entry name" value="GTP-bd"/>
</dbReference>
<name>A0AAW0FYY4_9APHY</name>
<evidence type="ECO:0000256" key="1">
    <source>
        <dbReference type="SAM" id="Coils"/>
    </source>
</evidence>
<dbReference type="Proteomes" id="UP001385951">
    <property type="component" value="Unassembled WGS sequence"/>
</dbReference>
<accession>A0AAW0FYY4</accession>
<feature type="coiled-coil region" evidence="1">
    <location>
        <begin position="215"/>
        <end position="272"/>
    </location>
</feature>
<dbReference type="Gene3D" id="3.40.50.300">
    <property type="entry name" value="P-loop containing nucleotide triphosphate hydrolases"/>
    <property type="match status" value="1"/>
</dbReference>
<dbReference type="AlphaFoldDB" id="A0AAW0FYY4"/>
<reference evidence="3 4" key="1">
    <citation type="submission" date="2022-09" db="EMBL/GenBank/DDBJ databases">
        <authorList>
            <person name="Palmer J.M."/>
        </authorList>
    </citation>
    <scope>NUCLEOTIDE SEQUENCE [LARGE SCALE GENOMIC DNA]</scope>
    <source>
        <strain evidence="3 4">DSM 7382</strain>
    </source>
</reference>
<dbReference type="Pfam" id="PF01926">
    <property type="entry name" value="MMR_HSR1"/>
    <property type="match status" value="1"/>
</dbReference>